<name>A0A9W6UBF4_9STRA</name>
<comment type="caution">
    <text evidence="2">The sequence shown here is derived from an EMBL/GenBank/DDBJ whole genome shotgun (WGS) entry which is preliminary data.</text>
</comment>
<dbReference type="OrthoDB" id="126617at2759"/>
<feature type="compositionally biased region" description="Polar residues" evidence="1">
    <location>
        <begin position="1"/>
        <end position="23"/>
    </location>
</feature>
<organism evidence="2 3">
    <name type="scientific">Phytophthora fragariaefolia</name>
    <dbReference type="NCBI Taxonomy" id="1490495"/>
    <lineage>
        <taxon>Eukaryota</taxon>
        <taxon>Sar</taxon>
        <taxon>Stramenopiles</taxon>
        <taxon>Oomycota</taxon>
        <taxon>Peronosporomycetes</taxon>
        <taxon>Peronosporales</taxon>
        <taxon>Peronosporaceae</taxon>
        <taxon>Phytophthora</taxon>
    </lineage>
</organism>
<evidence type="ECO:0000313" key="2">
    <source>
        <dbReference type="EMBL" id="GMF29951.1"/>
    </source>
</evidence>
<protein>
    <submittedName>
        <fullName evidence="2">Unnamed protein product</fullName>
    </submittedName>
</protein>
<sequence length="92" mass="10234">MRPDNSSNDNEATQTSPNNSSEEVQAPADIGAIPTSPDNSNEESQTLPTIPNAEDIDPVALQNERRRRIAKAQEEELKWANLKSVYEATRRN</sequence>
<dbReference type="Proteomes" id="UP001165121">
    <property type="component" value="Unassembled WGS sequence"/>
</dbReference>
<feature type="compositionally biased region" description="Polar residues" evidence="1">
    <location>
        <begin position="36"/>
        <end position="49"/>
    </location>
</feature>
<feature type="region of interest" description="Disordered" evidence="1">
    <location>
        <begin position="1"/>
        <end position="60"/>
    </location>
</feature>
<keyword evidence="3" id="KW-1185">Reference proteome</keyword>
<gene>
    <name evidence="2" type="ORF">Pfra01_000652700</name>
</gene>
<evidence type="ECO:0000313" key="3">
    <source>
        <dbReference type="Proteomes" id="UP001165121"/>
    </source>
</evidence>
<proteinExistence type="predicted"/>
<reference evidence="2" key="1">
    <citation type="submission" date="2023-04" db="EMBL/GenBank/DDBJ databases">
        <title>Phytophthora fragariaefolia NBRC 109709.</title>
        <authorList>
            <person name="Ichikawa N."/>
            <person name="Sato H."/>
            <person name="Tonouchi N."/>
        </authorList>
    </citation>
    <scope>NUCLEOTIDE SEQUENCE</scope>
    <source>
        <strain evidence="2">NBRC 109709</strain>
    </source>
</reference>
<dbReference type="EMBL" id="BSXT01000555">
    <property type="protein sequence ID" value="GMF29951.1"/>
    <property type="molecule type" value="Genomic_DNA"/>
</dbReference>
<evidence type="ECO:0000256" key="1">
    <source>
        <dbReference type="SAM" id="MobiDB-lite"/>
    </source>
</evidence>
<dbReference type="AlphaFoldDB" id="A0A9W6UBF4"/>
<accession>A0A9W6UBF4</accession>